<dbReference type="Gene3D" id="3.40.50.1820">
    <property type="entry name" value="alpha/beta hydrolase"/>
    <property type="match status" value="1"/>
</dbReference>
<dbReference type="SUPFAM" id="SSF53474">
    <property type="entry name" value="alpha/beta-Hydrolases"/>
    <property type="match status" value="1"/>
</dbReference>
<gene>
    <name evidence="1" type="ORF">L0M14_11285</name>
</gene>
<proteinExistence type="predicted"/>
<dbReference type="InterPro" id="IPR029058">
    <property type="entry name" value="AB_hydrolase_fold"/>
</dbReference>
<reference evidence="1 2" key="1">
    <citation type="journal article" date="2024" name="Int. J. Syst. Evol. Microbiol.">
        <title>Paenibacillus hexagrammi sp. nov., a novel bacterium isolated from the gut content of Hexagrammos agrammus.</title>
        <authorList>
            <person name="Jung H.K."/>
            <person name="Kim D.G."/>
            <person name="Zin H."/>
            <person name="Park J."/>
            <person name="Jung H."/>
            <person name="Kim Y.O."/>
            <person name="Kong H.J."/>
            <person name="Kim J.W."/>
            <person name="Kim Y.S."/>
        </authorList>
    </citation>
    <scope>NUCLEOTIDE SEQUENCE [LARGE SCALE GENOMIC DNA]</scope>
    <source>
        <strain evidence="1 2">YPD9-1</strain>
    </source>
</reference>
<name>A0ABY3SR30_9BACL</name>
<dbReference type="InterPro" id="IPR050261">
    <property type="entry name" value="FrsA_esterase"/>
</dbReference>
<accession>A0ABY3SR30</accession>
<dbReference type="EMBL" id="CP090978">
    <property type="protein sequence ID" value="UJF35616.1"/>
    <property type="molecule type" value="Genomic_DNA"/>
</dbReference>
<protein>
    <submittedName>
        <fullName evidence="1">Alpha/beta hydrolase family protein</fullName>
    </submittedName>
</protein>
<dbReference type="RefSeq" id="WP_235122177.1">
    <property type="nucleotide sequence ID" value="NZ_CP090978.1"/>
</dbReference>
<dbReference type="Proteomes" id="UP001649230">
    <property type="component" value="Chromosome"/>
</dbReference>
<organism evidence="1 2">
    <name type="scientific">Paenibacillus hexagrammi</name>
    <dbReference type="NCBI Taxonomy" id="2908839"/>
    <lineage>
        <taxon>Bacteria</taxon>
        <taxon>Bacillati</taxon>
        <taxon>Bacillota</taxon>
        <taxon>Bacilli</taxon>
        <taxon>Bacillales</taxon>
        <taxon>Paenibacillaceae</taxon>
        <taxon>Paenibacillus</taxon>
    </lineage>
</organism>
<evidence type="ECO:0000313" key="2">
    <source>
        <dbReference type="Proteomes" id="UP001649230"/>
    </source>
</evidence>
<dbReference type="GO" id="GO:0016787">
    <property type="term" value="F:hydrolase activity"/>
    <property type="evidence" value="ECO:0007669"/>
    <property type="project" value="UniProtKB-KW"/>
</dbReference>
<dbReference type="Pfam" id="PF12715">
    <property type="entry name" value="Abhydrolase_7"/>
    <property type="match status" value="1"/>
</dbReference>
<dbReference type="PANTHER" id="PTHR22946">
    <property type="entry name" value="DIENELACTONE HYDROLASE DOMAIN-CONTAINING PROTEIN-RELATED"/>
    <property type="match status" value="1"/>
</dbReference>
<sequence>MWCPDLYMDHLYMNASDKMRRIEPTWNERKEKVRAKLIEVLGSFDPPPDELNAVVLEKQDMGDYSMERVVYQSDAYLQIPAYVLIPHRLEEAAPAVLAWHGHGYGSREIVGLRPDGSVDEEKQGMPQHYAVQLVKKGMVVIAPEIIGFGDRRLSSDMKKDPKKSSSCAPLASRLLMYGKTLTGLRIYEAMRSLDYLRTREEADAERIGTIGFSGGGLIASLSAALDDRIKAAVVCAFTSTFRGSLLSVNHCIDNYLPAILPYADLPELIGLIAPRALFVESGLDDPLFPAESVREAAVVLREIYESTGHKERLEVDLFPGKHEVSGRQSFDWLEKQLKGLKAGFPL</sequence>
<evidence type="ECO:0000313" key="1">
    <source>
        <dbReference type="EMBL" id="UJF35616.1"/>
    </source>
</evidence>
<keyword evidence="1" id="KW-0378">Hydrolase</keyword>
<keyword evidence="2" id="KW-1185">Reference proteome</keyword>
<dbReference type="InterPro" id="IPR025890">
    <property type="entry name" value="Abhydrolase_bac"/>
</dbReference>
<dbReference type="PANTHER" id="PTHR22946:SF8">
    <property type="entry name" value="ACETYL XYLAN ESTERASE DOMAIN-CONTAINING PROTEIN"/>
    <property type="match status" value="1"/>
</dbReference>